<dbReference type="STRING" id="553311.SAMN05216231_1462"/>
<feature type="domain" description="Type II secretion system protein GspF" evidence="11">
    <location>
        <begin position="65"/>
        <end position="188"/>
    </location>
</feature>
<organism evidence="12 13">
    <name type="scientific">Virgibacillus salinus</name>
    <dbReference type="NCBI Taxonomy" id="553311"/>
    <lineage>
        <taxon>Bacteria</taxon>
        <taxon>Bacillati</taxon>
        <taxon>Bacillota</taxon>
        <taxon>Bacilli</taxon>
        <taxon>Bacillales</taxon>
        <taxon>Bacillaceae</taxon>
        <taxon>Virgibacillus</taxon>
    </lineage>
</organism>
<reference evidence="12 13" key="1">
    <citation type="submission" date="2016-10" db="EMBL/GenBank/DDBJ databases">
        <authorList>
            <person name="de Groot N.N."/>
        </authorList>
    </citation>
    <scope>NUCLEOTIDE SEQUENCE [LARGE SCALE GENOMIC DNA]</scope>
    <source>
        <strain evidence="12 13">CGMCC 1.10449</strain>
    </source>
</reference>
<evidence type="ECO:0000256" key="8">
    <source>
        <dbReference type="ARBA" id="ARBA00023136"/>
    </source>
</evidence>
<keyword evidence="4" id="KW-1003">Cell membrane</keyword>
<evidence type="ECO:0000256" key="7">
    <source>
        <dbReference type="ARBA" id="ARBA00022989"/>
    </source>
</evidence>
<dbReference type="InterPro" id="IPR042094">
    <property type="entry name" value="T2SS_GspF_sf"/>
</dbReference>
<dbReference type="FunFam" id="1.20.81.30:FF:000001">
    <property type="entry name" value="Type II secretion system protein F"/>
    <property type="match status" value="2"/>
</dbReference>
<evidence type="ECO:0000313" key="13">
    <source>
        <dbReference type="Proteomes" id="UP000199444"/>
    </source>
</evidence>
<dbReference type="Pfam" id="PF00482">
    <property type="entry name" value="T2SSF"/>
    <property type="match status" value="2"/>
</dbReference>
<keyword evidence="3 9" id="KW-0813">Transport</keyword>
<keyword evidence="5" id="KW-0997">Cell inner membrane</keyword>
<dbReference type="PRINTS" id="PR00812">
    <property type="entry name" value="BCTERIALGSPF"/>
</dbReference>
<keyword evidence="8 10" id="KW-0472">Membrane</keyword>
<sequence>MNYLYSGKRTSGQKAKGKIVADSKKDALLWLEKDGFIVIEIAETKSWNKDLFINKRVKNKDFVIFLRQYATLIHAGISISEATKTMSRQTDNYALRQALTAIDKHLDQGQALSKAVERHPKVFPSLLVNMIRAGEASGKLDDILNQMADYYEKEYRNKQKVVSALLYPSVVGVITLLLSMFLLVFIVPQFVGMFNSFGEEIPAYTQFILNLSDKVVAFWWVLIALAVLGIAIYKYLLKNDAFVYRVDKIKMKFPFLGVLAHKGVLVRMTQTLSTLVNSSVPILQSVEITEKVVGNRVIQDVLKQSRKSMEVGESITIPMKGHWAFPVLVVQMIQIGEQTGTLDNMLSKAAAFYEEEVEQLSNRIKTLIEPLMIIVLTVIVGSIITAVIIPMFSLFENI</sequence>
<name>A0A1H1AUN6_9BACI</name>
<dbReference type="AlphaFoldDB" id="A0A1H1AUN6"/>
<feature type="domain" description="Type II secretion system protein GspF" evidence="11">
    <location>
        <begin position="269"/>
        <end position="390"/>
    </location>
</feature>
<dbReference type="InterPro" id="IPR018076">
    <property type="entry name" value="T2SS_GspF_dom"/>
</dbReference>
<evidence type="ECO:0000256" key="4">
    <source>
        <dbReference type="ARBA" id="ARBA00022475"/>
    </source>
</evidence>
<evidence type="ECO:0000256" key="9">
    <source>
        <dbReference type="RuleBase" id="RU003923"/>
    </source>
</evidence>
<dbReference type="InterPro" id="IPR001992">
    <property type="entry name" value="T2SS_GspF/T4SS_PilC_CS"/>
</dbReference>
<feature type="transmembrane region" description="Helical" evidence="10">
    <location>
        <begin position="371"/>
        <end position="395"/>
    </location>
</feature>
<comment type="similarity">
    <text evidence="2 9">Belongs to the GSP F family.</text>
</comment>
<evidence type="ECO:0000256" key="1">
    <source>
        <dbReference type="ARBA" id="ARBA00004429"/>
    </source>
</evidence>
<evidence type="ECO:0000256" key="3">
    <source>
        <dbReference type="ARBA" id="ARBA00022448"/>
    </source>
</evidence>
<dbReference type="GO" id="GO:0015628">
    <property type="term" value="P:protein secretion by the type II secretion system"/>
    <property type="evidence" value="ECO:0007669"/>
    <property type="project" value="TreeGrafter"/>
</dbReference>
<comment type="subcellular location">
    <subcellularLocation>
        <location evidence="1">Cell inner membrane</location>
        <topology evidence="1">Multi-pass membrane protein</topology>
    </subcellularLocation>
    <subcellularLocation>
        <location evidence="9">Cell membrane</location>
        <topology evidence="9">Multi-pass membrane protein</topology>
    </subcellularLocation>
</comment>
<dbReference type="PANTHER" id="PTHR30012:SF0">
    <property type="entry name" value="TYPE II SECRETION SYSTEM PROTEIN F-RELATED"/>
    <property type="match status" value="1"/>
</dbReference>
<accession>A0A1H1AUN6</accession>
<evidence type="ECO:0000256" key="10">
    <source>
        <dbReference type="SAM" id="Phobius"/>
    </source>
</evidence>
<evidence type="ECO:0000256" key="2">
    <source>
        <dbReference type="ARBA" id="ARBA00005745"/>
    </source>
</evidence>
<feature type="transmembrane region" description="Helical" evidence="10">
    <location>
        <begin position="165"/>
        <end position="187"/>
    </location>
</feature>
<dbReference type="PANTHER" id="PTHR30012">
    <property type="entry name" value="GENERAL SECRETION PATHWAY PROTEIN"/>
    <property type="match status" value="1"/>
</dbReference>
<gene>
    <name evidence="12" type="ORF">SAMN05216231_1462</name>
</gene>
<dbReference type="EMBL" id="FNKD01000002">
    <property type="protein sequence ID" value="SDQ43373.1"/>
    <property type="molecule type" value="Genomic_DNA"/>
</dbReference>
<evidence type="ECO:0000256" key="5">
    <source>
        <dbReference type="ARBA" id="ARBA00022519"/>
    </source>
</evidence>
<keyword evidence="13" id="KW-1185">Reference proteome</keyword>
<dbReference type="Proteomes" id="UP000199444">
    <property type="component" value="Unassembled WGS sequence"/>
</dbReference>
<keyword evidence="6 9" id="KW-0812">Transmembrane</keyword>
<dbReference type="Gene3D" id="1.20.81.30">
    <property type="entry name" value="Type II secretion system (T2SS), domain F"/>
    <property type="match status" value="2"/>
</dbReference>
<dbReference type="InterPro" id="IPR003004">
    <property type="entry name" value="GspF/PilC"/>
</dbReference>
<keyword evidence="7 10" id="KW-1133">Transmembrane helix</keyword>
<proteinExistence type="inferred from homology"/>
<evidence type="ECO:0000313" key="12">
    <source>
        <dbReference type="EMBL" id="SDQ43373.1"/>
    </source>
</evidence>
<evidence type="ECO:0000256" key="6">
    <source>
        <dbReference type="ARBA" id="ARBA00022692"/>
    </source>
</evidence>
<dbReference type="PROSITE" id="PS00874">
    <property type="entry name" value="T2SP_F"/>
    <property type="match status" value="1"/>
</dbReference>
<evidence type="ECO:0000259" key="11">
    <source>
        <dbReference type="Pfam" id="PF00482"/>
    </source>
</evidence>
<dbReference type="RefSeq" id="WP_092492324.1">
    <property type="nucleotide sequence ID" value="NZ_FNKD01000002.1"/>
</dbReference>
<feature type="transmembrane region" description="Helical" evidence="10">
    <location>
        <begin position="217"/>
        <end position="236"/>
    </location>
</feature>
<dbReference type="GO" id="GO:0005886">
    <property type="term" value="C:plasma membrane"/>
    <property type="evidence" value="ECO:0007669"/>
    <property type="project" value="UniProtKB-SubCell"/>
</dbReference>
<protein>
    <submittedName>
        <fullName evidence="12">Type IV pilus assembly protein PilC</fullName>
    </submittedName>
</protein>